<name>A0A8S1JXG7_9CILI</name>
<proteinExistence type="predicted"/>
<dbReference type="AlphaFoldDB" id="A0A8S1JXG7"/>
<dbReference type="Proteomes" id="UP000692954">
    <property type="component" value="Unassembled WGS sequence"/>
</dbReference>
<reference evidence="1" key="1">
    <citation type="submission" date="2021-01" db="EMBL/GenBank/DDBJ databases">
        <authorList>
            <consortium name="Genoscope - CEA"/>
            <person name="William W."/>
        </authorList>
    </citation>
    <scope>NUCLEOTIDE SEQUENCE</scope>
</reference>
<protein>
    <submittedName>
        <fullName evidence="1">Uncharacterized protein</fullName>
    </submittedName>
</protein>
<comment type="caution">
    <text evidence="1">The sequence shown here is derived from an EMBL/GenBank/DDBJ whole genome shotgun (WGS) entry which is preliminary data.</text>
</comment>
<sequence>MNLLKKATTVVCSIQEHQEVDQKIIHLCLDSKCQISKKALCGLCLGEEHYGHKSINLSTLDTLIKNEWTREIKQYNQKNKDLTDSIQMSIAAILNKVKLLQDQITQFVNQDIQESKVGILKRKYIDQQNLTEKDYEQLAKDVCDIIHYNNGIPDFKPIDYEPNDKFQSLAQKLIFDATLFCKDISLITKSNILHQSFAEQIQDLLYQINSITNLIEKPLSYLMQSRRIFPNDKSETQSMQRIDFDQQSVFGTINQSPFCIQKQVKFKTLEMKGFTKIYEELFNKPFTQTHIELIKQRCTPQSQICIGGVSVNDPDQFILCATDYAYEFYTETQDLRLARKSRNGDIYWYYFRNRCIGFSPINKVDLKYPDVENEEGDLRFSLWLFHGQGGYRIGRLESLEQSVEYKCVIYLKK</sequence>
<organism evidence="1 2">
    <name type="scientific">Paramecium sonneborni</name>
    <dbReference type="NCBI Taxonomy" id="65129"/>
    <lineage>
        <taxon>Eukaryota</taxon>
        <taxon>Sar</taxon>
        <taxon>Alveolata</taxon>
        <taxon>Ciliophora</taxon>
        <taxon>Intramacronucleata</taxon>
        <taxon>Oligohymenophorea</taxon>
        <taxon>Peniculida</taxon>
        <taxon>Parameciidae</taxon>
        <taxon>Paramecium</taxon>
    </lineage>
</organism>
<evidence type="ECO:0000313" key="1">
    <source>
        <dbReference type="EMBL" id="CAD8046855.1"/>
    </source>
</evidence>
<keyword evidence="2" id="KW-1185">Reference proteome</keyword>
<dbReference type="EMBL" id="CAJJDN010000002">
    <property type="protein sequence ID" value="CAD8046855.1"/>
    <property type="molecule type" value="Genomic_DNA"/>
</dbReference>
<accession>A0A8S1JXG7</accession>
<dbReference type="OrthoDB" id="283037at2759"/>
<evidence type="ECO:0000313" key="2">
    <source>
        <dbReference type="Proteomes" id="UP000692954"/>
    </source>
</evidence>
<gene>
    <name evidence="1" type="ORF">PSON_ATCC_30995.1.T0020100</name>
</gene>